<proteinExistence type="predicted"/>
<evidence type="ECO:0000313" key="3">
    <source>
        <dbReference type="EMBL" id="TWU66232.1"/>
    </source>
</evidence>
<evidence type="ECO:0000313" key="4">
    <source>
        <dbReference type="Proteomes" id="UP000316476"/>
    </source>
</evidence>
<gene>
    <name evidence="3" type="ORF">V7x_17930</name>
</gene>
<dbReference type="RefSeq" id="WP_146412888.1">
    <property type="nucleotide sequence ID" value="NZ_SJPZ01000001.1"/>
</dbReference>
<reference evidence="3 4" key="1">
    <citation type="submission" date="2019-02" db="EMBL/GenBank/DDBJ databases">
        <title>Deep-cultivation of Planctomycetes and their phenomic and genomic characterization uncovers novel biology.</title>
        <authorList>
            <person name="Wiegand S."/>
            <person name="Jogler M."/>
            <person name="Boedeker C."/>
            <person name="Pinto D."/>
            <person name="Vollmers J."/>
            <person name="Rivas-Marin E."/>
            <person name="Kohn T."/>
            <person name="Peeters S.H."/>
            <person name="Heuer A."/>
            <person name="Rast P."/>
            <person name="Oberbeckmann S."/>
            <person name="Bunk B."/>
            <person name="Jeske O."/>
            <person name="Meyerdierks A."/>
            <person name="Storesund J.E."/>
            <person name="Kallscheuer N."/>
            <person name="Luecker S."/>
            <person name="Lage O.M."/>
            <person name="Pohl T."/>
            <person name="Merkel B.J."/>
            <person name="Hornburger P."/>
            <person name="Mueller R.-W."/>
            <person name="Bruemmer F."/>
            <person name="Labrenz M."/>
            <person name="Spormann A.M."/>
            <person name="Op Den Camp H."/>
            <person name="Overmann J."/>
            <person name="Amann R."/>
            <person name="Jetten M.S.M."/>
            <person name="Mascher T."/>
            <person name="Medema M.H."/>
            <person name="Devos D.P."/>
            <person name="Kaster A.-K."/>
            <person name="Ovreas L."/>
            <person name="Rohde M."/>
            <person name="Galperin M.Y."/>
            <person name="Jogler C."/>
        </authorList>
    </citation>
    <scope>NUCLEOTIDE SEQUENCE [LARGE SCALE GENOMIC DNA]</scope>
    <source>
        <strain evidence="3 4">V7</strain>
    </source>
</reference>
<evidence type="ECO:0000256" key="1">
    <source>
        <dbReference type="SAM" id="MobiDB-lite"/>
    </source>
</evidence>
<keyword evidence="2" id="KW-1133">Transmembrane helix</keyword>
<dbReference type="EMBL" id="SJPZ01000001">
    <property type="protein sequence ID" value="TWU66232.1"/>
    <property type="molecule type" value="Genomic_DNA"/>
</dbReference>
<accession>A0A5C6FT42</accession>
<evidence type="ECO:0000256" key="2">
    <source>
        <dbReference type="SAM" id="Phobius"/>
    </source>
</evidence>
<sequence length="299" mass="33086">MTFHSPPQRPAERDAIRSHVSQRRSPPQTAILFPIRSLWTTVVVTGAVMMFAMIQTASAQSNVRPASYSGGGRMASFRVNNVVSDHQGRTLADHDVLFQSGKIYDFSNQQPRFITLIDIAGSRVVLLDTQSKVKASIATETLLQVAAQAQSLATEQGKAARLGVNVPVNVSDNQSVFTTNYGDDVVGQVTYQVETEAAKDRLMPIAYGQFIDWFGRLDIARKTGSLPFARMSVHQQLQGNNRLPLRTTMTVRRGSNSQTLTATHTRHALDSNDLKRIDEVAGMLTLFKEVDLKDFPQMH</sequence>
<keyword evidence="2" id="KW-0812">Transmembrane</keyword>
<feature type="region of interest" description="Disordered" evidence="1">
    <location>
        <begin position="1"/>
        <end position="23"/>
    </location>
</feature>
<dbReference type="OrthoDB" id="249646at2"/>
<keyword evidence="2" id="KW-0472">Membrane</keyword>
<feature type="transmembrane region" description="Helical" evidence="2">
    <location>
        <begin position="31"/>
        <end position="54"/>
    </location>
</feature>
<dbReference type="Proteomes" id="UP000316476">
    <property type="component" value="Unassembled WGS sequence"/>
</dbReference>
<protein>
    <recommendedName>
        <fullName evidence="5">DUF4412 domain-containing protein</fullName>
    </recommendedName>
</protein>
<name>A0A5C6FT42_9PLAN</name>
<organism evidence="3 4">
    <name type="scientific">Crateriforma conspicua</name>
    <dbReference type="NCBI Taxonomy" id="2527996"/>
    <lineage>
        <taxon>Bacteria</taxon>
        <taxon>Pseudomonadati</taxon>
        <taxon>Planctomycetota</taxon>
        <taxon>Planctomycetia</taxon>
        <taxon>Planctomycetales</taxon>
        <taxon>Planctomycetaceae</taxon>
        <taxon>Crateriforma</taxon>
    </lineage>
</organism>
<dbReference type="AlphaFoldDB" id="A0A5C6FT42"/>
<evidence type="ECO:0008006" key="5">
    <source>
        <dbReference type="Google" id="ProtNLM"/>
    </source>
</evidence>
<comment type="caution">
    <text evidence="3">The sequence shown here is derived from an EMBL/GenBank/DDBJ whole genome shotgun (WGS) entry which is preliminary data.</text>
</comment>